<dbReference type="Proteomes" id="UP001153069">
    <property type="component" value="Unassembled WGS sequence"/>
</dbReference>
<proteinExistence type="predicted"/>
<reference evidence="2" key="1">
    <citation type="submission" date="2020-06" db="EMBL/GenBank/DDBJ databases">
        <authorList>
            <consortium name="Plant Systems Biology data submission"/>
        </authorList>
    </citation>
    <scope>NUCLEOTIDE SEQUENCE</scope>
    <source>
        <strain evidence="2">D6</strain>
    </source>
</reference>
<evidence type="ECO:0000313" key="2">
    <source>
        <dbReference type="EMBL" id="CAB9501259.1"/>
    </source>
</evidence>
<feature type="region of interest" description="Disordered" evidence="1">
    <location>
        <begin position="341"/>
        <end position="465"/>
    </location>
</feature>
<name>A0A9N8DK78_9STRA</name>
<feature type="compositionally biased region" description="Polar residues" evidence="1">
    <location>
        <begin position="356"/>
        <end position="371"/>
    </location>
</feature>
<feature type="compositionally biased region" description="Low complexity" evidence="1">
    <location>
        <begin position="184"/>
        <end position="224"/>
    </location>
</feature>
<protein>
    <submittedName>
        <fullName evidence="2">Intercellular signal essential for a variety of patterning events during development By similarity</fullName>
    </submittedName>
</protein>
<feature type="compositionally biased region" description="Low complexity" evidence="1">
    <location>
        <begin position="257"/>
        <end position="289"/>
    </location>
</feature>
<feature type="compositionally biased region" description="Polar residues" evidence="1">
    <location>
        <begin position="1"/>
        <end position="12"/>
    </location>
</feature>
<evidence type="ECO:0000256" key="1">
    <source>
        <dbReference type="SAM" id="MobiDB-lite"/>
    </source>
</evidence>
<feature type="compositionally biased region" description="Pro residues" evidence="1">
    <location>
        <begin position="157"/>
        <end position="183"/>
    </location>
</feature>
<dbReference type="EMBL" id="CAICTM010000102">
    <property type="protein sequence ID" value="CAB9501259.1"/>
    <property type="molecule type" value="Genomic_DNA"/>
</dbReference>
<keyword evidence="3" id="KW-1185">Reference proteome</keyword>
<comment type="caution">
    <text evidence="2">The sequence shown here is derived from an EMBL/GenBank/DDBJ whole genome shotgun (WGS) entry which is preliminary data.</text>
</comment>
<feature type="compositionally biased region" description="Acidic residues" evidence="1">
    <location>
        <begin position="373"/>
        <end position="382"/>
    </location>
</feature>
<feature type="compositionally biased region" description="Basic residues" evidence="1">
    <location>
        <begin position="92"/>
        <end position="114"/>
    </location>
</feature>
<gene>
    <name evidence="2" type="ORF">SEMRO_103_G052620.1</name>
</gene>
<feature type="compositionally biased region" description="Low complexity" evidence="1">
    <location>
        <begin position="66"/>
        <end position="91"/>
    </location>
</feature>
<feature type="compositionally biased region" description="Low complexity" evidence="1">
    <location>
        <begin position="144"/>
        <end position="156"/>
    </location>
</feature>
<evidence type="ECO:0000313" key="3">
    <source>
        <dbReference type="Proteomes" id="UP001153069"/>
    </source>
</evidence>
<accession>A0A9N8DK78</accession>
<sequence>MDDYLSSSQASDQKFRSKQREKNKKKAATKTNKKTPNSAKDNKPPKIPNQDINSKPPEDIPIEEQSVASSLSHNHSYSSHNSKKSTQSNPRNNRRNKGKNSPKRTTKATKKPKTTKQDNPLPPKNHKPSSLKAALPKPTPGTTPPTGTTPTSGTTPTPTPPGATQQPPTPSPPNHPTPTPDPTAPAKAPNTTTPSATASTTPSATATTTPTTTTTEAVTATTTPTPTPTPTTNLKPPPTGTPRATFSPPPTSTGHIPSRTPATTPSPSTIAHPPTSTPTPTTIPSTTTLPSPPRQAGRKRDNPLTPEGPRSSAYKSWSDMIGSSTKLGNKIVKGLIKEFAPTQNPLQDPVPEDNDLLQQMTNKVTPQNKPTLDNEEPDEQPQDEGGATFDVSVNGMDPEEQLEEPGTTTEDHPNELTEEEEAAATSALLNNGTNGKEADPQDNPEQSNKPGNPGSTPSPAPESFKDQDIQKMSTLCLDPKTEITRLWHSLTREITLKKILPFNTLDISQGANHPQVAAVFRIWANSPIVQQNLHKPLWKTQKNGDTSS</sequence>
<dbReference type="AlphaFoldDB" id="A0A9N8DK78"/>
<feature type="compositionally biased region" description="Basic residues" evidence="1">
    <location>
        <begin position="21"/>
        <end position="33"/>
    </location>
</feature>
<feature type="region of interest" description="Disordered" evidence="1">
    <location>
        <begin position="1"/>
        <end position="321"/>
    </location>
</feature>
<feature type="compositionally biased region" description="Pro residues" evidence="1">
    <location>
        <begin position="225"/>
        <end position="240"/>
    </location>
</feature>
<feature type="compositionally biased region" description="Polar residues" evidence="1">
    <location>
        <begin position="443"/>
        <end position="457"/>
    </location>
</feature>
<organism evidence="2 3">
    <name type="scientific">Seminavis robusta</name>
    <dbReference type="NCBI Taxonomy" id="568900"/>
    <lineage>
        <taxon>Eukaryota</taxon>
        <taxon>Sar</taxon>
        <taxon>Stramenopiles</taxon>
        <taxon>Ochrophyta</taxon>
        <taxon>Bacillariophyta</taxon>
        <taxon>Bacillariophyceae</taxon>
        <taxon>Bacillariophycidae</taxon>
        <taxon>Naviculales</taxon>
        <taxon>Naviculaceae</taxon>
        <taxon>Seminavis</taxon>
    </lineage>
</organism>